<feature type="domain" description="F-box" evidence="1">
    <location>
        <begin position="1"/>
        <end position="37"/>
    </location>
</feature>
<dbReference type="EMBL" id="CACVBM020001473">
    <property type="protein sequence ID" value="CAA7051393.1"/>
    <property type="molecule type" value="Genomic_DNA"/>
</dbReference>
<dbReference type="InterPro" id="IPR036047">
    <property type="entry name" value="F-box-like_dom_sf"/>
</dbReference>
<dbReference type="SUPFAM" id="SSF81383">
    <property type="entry name" value="F-box domain"/>
    <property type="match status" value="1"/>
</dbReference>
<dbReference type="Pfam" id="PF07734">
    <property type="entry name" value="FBA_1"/>
    <property type="match status" value="2"/>
</dbReference>
<organism evidence="2 3">
    <name type="scientific">Microthlaspi erraticum</name>
    <dbReference type="NCBI Taxonomy" id="1685480"/>
    <lineage>
        <taxon>Eukaryota</taxon>
        <taxon>Viridiplantae</taxon>
        <taxon>Streptophyta</taxon>
        <taxon>Embryophyta</taxon>
        <taxon>Tracheophyta</taxon>
        <taxon>Spermatophyta</taxon>
        <taxon>Magnoliopsida</taxon>
        <taxon>eudicotyledons</taxon>
        <taxon>Gunneridae</taxon>
        <taxon>Pentapetalae</taxon>
        <taxon>rosids</taxon>
        <taxon>malvids</taxon>
        <taxon>Brassicales</taxon>
        <taxon>Brassicaceae</taxon>
        <taxon>Coluteocarpeae</taxon>
        <taxon>Microthlaspi</taxon>
    </lineage>
</organism>
<dbReference type="CDD" id="cd22157">
    <property type="entry name" value="F-box_AtFBW1-like"/>
    <property type="match status" value="1"/>
</dbReference>
<dbReference type="SMART" id="SM00256">
    <property type="entry name" value="FBOX"/>
    <property type="match status" value="1"/>
</dbReference>
<dbReference type="OrthoDB" id="1867629at2759"/>
<dbReference type="PANTHER" id="PTHR31672:SF10">
    <property type="entry name" value="F-BOX DOMAIN-CONTAINING PROTEIN"/>
    <property type="match status" value="1"/>
</dbReference>
<reference evidence="2" key="1">
    <citation type="submission" date="2020-01" db="EMBL/GenBank/DDBJ databases">
        <authorList>
            <person name="Mishra B."/>
        </authorList>
    </citation>
    <scope>NUCLEOTIDE SEQUENCE [LARGE SCALE GENOMIC DNA]</scope>
</reference>
<dbReference type="PANTHER" id="PTHR31672">
    <property type="entry name" value="BNACNNG10540D PROTEIN"/>
    <property type="match status" value="1"/>
</dbReference>
<accession>A0A6D2KEB2</accession>
<dbReference type="AlphaFoldDB" id="A0A6D2KEB2"/>
<dbReference type="Gene3D" id="1.20.1280.50">
    <property type="match status" value="1"/>
</dbReference>
<dbReference type="NCBIfam" id="TIGR01640">
    <property type="entry name" value="F_box_assoc_1"/>
    <property type="match status" value="3"/>
</dbReference>
<protein>
    <recommendedName>
        <fullName evidence="1">F-box domain-containing protein</fullName>
    </recommendedName>
</protein>
<name>A0A6D2KEB2_9BRAS</name>
<evidence type="ECO:0000313" key="2">
    <source>
        <dbReference type="EMBL" id="CAA7051393.1"/>
    </source>
</evidence>
<dbReference type="Pfam" id="PF00646">
    <property type="entry name" value="F-box"/>
    <property type="match status" value="1"/>
</dbReference>
<gene>
    <name evidence="2" type="ORF">MERR_LOCUS38628</name>
</gene>
<evidence type="ECO:0000259" key="1">
    <source>
        <dbReference type="PROSITE" id="PS50181"/>
    </source>
</evidence>
<dbReference type="InterPro" id="IPR001810">
    <property type="entry name" value="F-box_dom"/>
</dbReference>
<evidence type="ECO:0000313" key="3">
    <source>
        <dbReference type="Proteomes" id="UP000467841"/>
    </source>
</evidence>
<keyword evidence="3" id="KW-1185">Reference proteome</keyword>
<dbReference type="PROSITE" id="PS50181">
    <property type="entry name" value="FBOX"/>
    <property type="match status" value="1"/>
</dbReference>
<dbReference type="InterPro" id="IPR017451">
    <property type="entry name" value="F-box-assoc_interact_dom"/>
</dbReference>
<proteinExistence type="predicted"/>
<dbReference type="InterPro" id="IPR006527">
    <property type="entry name" value="F-box-assoc_dom_typ1"/>
</dbReference>
<sequence>MTKMSNVPDDLVLEIFSRVPLTSLGKVRCTCKRWNALSEIQIFGKETAARKQVLGFMVLDHRVCSLRFDLQGILNEGDLVGPSVKQISTLDHIKMSEVFHADGLLLCVTEDNLMVWNPYLGQTKLIGRPEKFFDNNRIIAFGYDNNKNRNHKILRIWGDYDNTEDDFGIDANQCPVPLKGNTYFVAQEKITQDAVEHFLLCFDFTTESFGLPLPFHSEGHVVTLSCVREEKEQLAVLCKPYEELEIWITTKILPNAVSWSKFLKVEITPLNGFLDEFVYDFDYGSFFIDEEKKVAVVFYDYYEDDPSENNLLGAGIIGEDGHFKFLDLGEAWKKGFCEPFITRDKVAANLSATQHAVLLCVACEDESKPKLMVWNPYLEQKRWIPQSNKGLDREDMFAFGYDNNNKNRNHKILRIFEKLFKDKGVWEAQISCLELYDLNSNSWRVLDLKPYFYIDCCECITSLEGNAYFVAQAVSTQDEDEKRFLLCFDFTTESFGPRLPLPFHSKGEVLTLSCVREEKEQLAVLWQYDEELELWITTNVLPNAVSWSKFFKVEITPLNSFPDEFWYNFDNGSFFIDEEKKVAVVFFEYYKEDKDEIEYDPNKEIVQQGAYIIGENRSFKFVDLGEAWKPVVCKPLVFSSYVPSLVQVEFNQRGK</sequence>
<dbReference type="Proteomes" id="UP000467841">
    <property type="component" value="Unassembled WGS sequence"/>
</dbReference>
<comment type="caution">
    <text evidence="2">The sequence shown here is derived from an EMBL/GenBank/DDBJ whole genome shotgun (WGS) entry which is preliminary data.</text>
</comment>
<dbReference type="InterPro" id="IPR050796">
    <property type="entry name" value="SCF_F-box_component"/>
</dbReference>